<organism evidence="2 3">
    <name type="scientific">Asanoa siamensis</name>
    <dbReference type="NCBI Taxonomy" id="926357"/>
    <lineage>
        <taxon>Bacteria</taxon>
        <taxon>Bacillati</taxon>
        <taxon>Actinomycetota</taxon>
        <taxon>Actinomycetes</taxon>
        <taxon>Micromonosporales</taxon>
        <taxon>Micromonosporaceae</taxon>
        <taxon>Asanoa</taxon>
    </lineage>
</organism>
<dbReference type="Gene3D" id="3.40.50.1820">
    <property type="entry name" value="alpha/beta hydrolase"/>
    <property type="match status" value="1"/>
</dbReference>
<protein>
    <submittedName>
        <fullName evidence="2">Uncharacterized protein</fullName>
    </submittedName>
</protein>
<evidence type="ECO:0000313" key="2">
    <source>
        <dbReference type="EMBL" id="GIF73046.1"/>
    </source>
</evidence>
<keyword evidence="3" id="KW-1185">Reference proteome</keyword>
<dbReference type="RefSeq" id="WP_203712798.1">
    <property type="nucleotide sequence ID" value="NZ_BONE01000017.1"/>
</dbReference>
<reference evidence="2 3" key="1">
    <citation type="submission" date="2021-01" db="EMBL/GenBank/DDBJ databases">
        <title>Whole genome shotgun sequence of Asanoa siamensis NBRC 107932.</title>
        <authorList>
            <person name="Komaki H."/>
            <person name="Tamura T."/>
        </authorList>
    </citation>
    <scope>NUCLEOTIDE SEQUENCE [LARGE SCALE GENOMIC DNA]</scope>
    <source>
        <strain evidence="2 3">NBRC 107932</strain>
    </source>
</reference>
<gene>
    <name evidence="2" type="ORF">Asi02nite_25640</name>
</gene>
<proteinExistence type="predicted"/>
<feature type="region of interest" description="Disordered" evidence="1">
    <location>
        <begin position="93"/>
        <end position="124"/>
    </location>
</feature>
<sequence>MMEGHLRPLPDWATVEVFRPIREPGVGERLVLEENFLLDALLPAAIPGVDLSEYRRPYPDPASRRPLLQWARQIPVAGHPSDVVELLVAGPFPAGWRSQESSSSRRTRPRRPAFVASSPNVHRR</sequence>
<evidence type="ECO:0000256" key="1">
    <source>
        <dbReference type="SAM" id="MobiDB-lite"/>
    </source>
</evidence>
<dbReference type="EMBL" id="BONE01000017">
    <property type="protein sequence ID" value="GIF73046.1"/>
    <property type="molecule type" value="Genomic_DNA"/>
</dbReference>
<accession>A0ABQ4CP31</accession>
<dbReference type="InterPro" id="IPR029058">
    <property type="entry name" value="AB_hydrolase_fold"/>
</dbReference>
<name>A0ABQ4CP31_9ACTN</name>
<comment type="caution">
    <text evidence="2">The sequence shown here is derived from an EMBL/GenBank/DDBJ whole genome shotgun (WGS) entry which is preliminary data.</text>
</comment>
<evidence type="ECO:0000313" key="3">
    <source>
        <dbReference type="Proteomes" id="UP000604117"/>
    </source>
</evidence>
<dbReference type="Proteomes" id="UP000604117">
    <property type="component" value="Unassembled WGS sequence"/>
</dbReference>